<name>A0ABP6N333_9ACTN</name>
<feature type="transmembrane region" description="Helical" evidence="1">
    <location>
        <begin position="133"/>
        <end position="166"/>
    </location>
</feature>
<keyword evidence="3" id="KW-1185">Reference proteome</keyword>
<comment type="caution">
    <text evidence="2">The sequence shown here is derived from an EMBL/GenBank/DDBJ whole genome shotgun (WGS) entry which is preliminary data.</text>
</comment>
<feature type="transmembrane region" description="Helical" evidence="1">
    <location>
        <begin position="103"/>
        <end position="121"/>
    </location>
</feature>
<accession>A0ABP6N333</accession>
<proteinExistence type="predicted"/>
<keyword evidence="1" id="KW-0812">Transmembrane</keyword>
<keyword evidence="1" id="KW-1133">Transmembrane helix</keyword>
<dbReference type="Proteomes" id="UP001501637">
    <property type="component" value="Unassembled WGS sequence"/>
</dbReference>
<evidence type="ECO:0000313" key="2">
    <source>
        <dbReference type="EMBL" id="GAA3134952.1"/>
    </source>
</evidence>
<evidence type="ECO:0000313" key="3">
    <source>
        <dbReference type="Proteomes" id="UP001501637"/>
    </source>
</evidence>
<evidence type="ECO:0000256" key="1">
    <source>
        <dbReference type="SAM" id="Phobius"/>
    </source>
</evidence>
<protein>
    <recommendedName>
        <fullName evidence="4">Integral membrane protein</fullName>
    </recommendedName>
</protein>
<dbReference type="EMBL" id="BAAAUG010000141">
    <property type="protein sequence ID" value="GAA3134952.1"/>
    <property type="molecule type" value="Genomic_DNA"/>
</dbReference>
<feature type="transmembrane region" description="Helical" evidence="1">
    <location>
        <begin position="178"/>
        <end position="197"/>
    </location>
</feature>
<organism evidence="2 3">
    <name type="scientific">Streptomyces rectiviolaceus</name>
    <dbReference type="NCBI Taxonomy" id="332591"/>
    <lineage>
        <taxon>Bacteria</taxon>
        <taxon>Bacillati</taxon>
        <taxon>Actinomycetota</taxon>
        <taxon>Actinomycetes</taxon>
        <taxon>Kitasatosporales</taxon>
        <taxon>Streptomycetaceae</taxon>
        <taxon>Streptomyces</taxon>
    </lineage>
</organism>
<gene>
    <name evidence="2" type="ORF">GCM10010449_64470</name>
</gene>
<sequence>MLGSGLLKDIDRERRHAHAPRAQQDLAKIRAAAEAENKQLLVTIQAIRHVPLGAEGDTLARRASLGLTAYEGWREAMDRHLEQARQIRLEDSVSTPVWRLKSLRQVVATVFAVGGATWLLVGDNGTECAAGWFLMTCSAALLAALAFGDGCFMTVVGTATLTLVAWKGRSIGDWADDTRPWPVVGSLLLICVLGVLAERRVPQEPPWRRARERQRNPHAW</sequence>
<evidence type="ECO:0008006" key="4">
    <source>
        <dbReference type="Google" id="ProtNLM"/>
    </source>
</evidence>
<reference evidence="3" key="1">
    <citation type="journal article" date="2019" name="Int. J. Syst. Evol. Microbiol.">
        <title>The Global Catalogue of Microorganisms (GCM) 10K type strain sequencing project: providing services to taxonomists for standard genome sequencing and annotation.</title>
        <authorList>
            <consortium name="The Broad Institute Genomics Platform"/>
            <consortium name="The Broad Institute Genome Sequencing Center for Infectious Disease"/>
            <person name="Wu L."/>
            <person name="Ma J."/>
        </authorList>
    </citation>
    <scope>NUCLEOTIDE SEQUENCE [LARGE SCALE GENOMIC DNA]</scope>
    <source>
        <strain evidence="3">JCM 9092</strain>
    </source>
</reference>
<keyword evidence="1" id="KW-0472">Membrane</keyword>